<dbReference type="PANTHER" id="PTHR33233">
    <property type="entry name" value="ENDONUCLEASE/EXONUCLEASE/PHOSPHATASE"/>
    <property type="match status" value="1"/>
</dbReference>
<name>A0A803PAH1_CANSA</name>
<evidence type="ECO:0008006" key="3">
    <source>
        <dbReference type="Google" id="ProtNLM"/>
    </source>
</evidence>
<dbReference type="Proteomes" id="UP000596661">
    <property type="component" value="Chromosome 3"/>
</dbReference>
<keyword evidence="2" id="KW-1185">Reference proteome</keyword>
<reference evidence="1" key="2">
    <citation type="submission" date="2021-03" db="UniProtKB">
        <authorList>
            <consortium name="EnsemblPlants"/>
        </authorList>
    </citation>
    <scope>IDENTIFICATION</scope>
</reference>
<evidence type="ECO:0000313" key="2">
    <source>
        <dbReference type="Proteomes" id="UP000596661"/>
    </source>
</evidence>
<proteinExistence type="predicted"/>
<dbReference type="EnsemblPlants" id="evm.model.03.799">
    <property type="protein sequence ID" value="cds.evm.model.03.799"/>
    <property type="gene ID" value="evm.TU.03.799"/>
</dbReference>
<dbReference type="EMBL" id="UZAU01000267">
    <property type="status" value="NOT_ANNOTATED_CDS"/>
    <property type="molecule type" value="Genomic_DNA"/>
</dbReference>
<dbReference type="PANTHER" id="PTHR33233:SF17">
    <property type="entry name" value="DUF4283 DOMAIN-CONTAINING PROTEIN"/>
    <property type="match status" value="1"/>
</dbReference>
<accession>A0A803PAH1</accession>
<sequence length="226" mass="26201">MKKTRGRRQGKDDIRKDLVHFLEANEQCSTKISQGMTTNPPVLRSGSVVRSLFSNNSSNKVRITNDDIQDEVDFWKPSIACYVLGANPPLVVIEGFVRRMWLDKIEREPSINVKKEDIKMVPIWVHLDELDLKYWGEKSLYKIIRQIGKPVVVDEATKRREKLNFSRVLIEVAIKQDLPELIEFEDENGCNTTVAISYEWKPVICANCNGMRHATNDFRKKEPRQK</sequence>
<dbReference type="AlphaFoldDB" id="A0A803PAH1"/>
<protein>
    <recommendedName>
        <fullName evidence="3">DUF4283 domain-containing protein</fullName>
    </recommendedName>
</protein>
<dbReference type="OMA" id="EREPSIN"/>
<evidence type="ECO:0000313" key="1">
    <source>
        <dbReference type="EnsemblPlants" id="cds.evm.model.03.799"/>
    </source>
</evidence>
<dbReference type="Gramene" id="evm.model.03.799">
    <property type="protein sequence ID" value="cds.evm.model.03.799"/>
    <property type="gene ID" value="evm.TU.03.799"/>
</dbReference>
<organism evidence="1 2">
    <name type="scientific">Cannabis sativa</name>
    <name type="common">Hemp</name>
    <name type="synonym">Marijuana</name>
    <dbReference type="NCBI Taxonomy" id="3483"/>
    <lineage>
        <taxon>Eukaryota</taxon>
        <taxon>Viridiplantae</taxon>
        <taxon>Streptophyta</taxon>
        <taxon>Embryophyta</taxon>
        <taxon>Tracheophyta</taxon>
        <taxon>Spermatophyta</taxon>
        <taxon>Magnoliopsida</taxon>
        <taxon>eudicotyledons</taxon>
        <taxon>Gunneridae</taxon>
        <taxon>Pentapetalae</taxon>
        <taxon>rosids</taxon>
        <taxon>fabids</taxon>
        <taxon>Rosales</taxon>
        <taxon>Cannabaceae</taxon>
        <taxon>Cannabis</taxon>
    </lineage>
</organism>
<reference evidence="1" key="1">
    <citation type="submission" date="2018-11" db="EMBL/GenBank/DDBJ databases">
        <authorList>
            <person name="Grassa J C."/>
        </authorList>
    </citation>
    <scope>NUCLEOTIDE SEQUENCE [LARGE SCALE GENOMIC DNA]</scope>
</reference>